<accession>A0A7J9AU81</accession>
<dbReference type="AlphaFoldDB" id="A0A7J9AU81"/>
<organism evidence="1 2">
    <name type="scientific">Gossypium laxum</name>
    <dbReference type="NCBI Taxonomy" id="34288"/>
    <lineage>
        <taxon>Eukaryota</taxon>
        <taxon>Viridiplantae</taxon>
        <taxon>Streptophyta</taxon>
        <taxon>Embryophyta</taxon>
        <taxon>Tracheophyta</taxon>
        <taxon>Spermatophyta</taxon>
        <taxon>Magnoliopsida</taxon>
        <taxon>eudicotyledons</taxon>
        <taxon>Gunneridae</taxon>
        <taxon>Pentapetalae</taxon>
        <taxon>rosids</taxon>
        <taxon>malvids</taxon>
        <taxon>Malvales</taxon>
        <taxon>Malvaceae</taxon>
        <taxon>Malvoideae</taxon>
        <taxon>Gossypium</taxon>
    </lineage>
</organism>
<name>A0A7J9AU81_9ROSI</name>
<proteinExistence type="predicted"/>
<protein>
    <recommendedName>
        <fullName evidence="3">RNase H type-1 domain-containing protein</fullName>
    </recommendedName>
</protein>
<dbReference type="EMBL" id="JABEZV010000013">
    <property type="protein sequence ID" value="MBA0727492.1"/>
    <property type="molecule type" value="Genomic_DNA"/>
</dbReference>
<gene>
    <name evidence="1" type="ORF">Golax_000473</name>
</gene>
<dbReference type="InterPro" id="IPR012337">
    <property type="entry name" value="RNaseH-like_sf"/>
</dbReference>
<reference evidence="1 2" key="1">
    <citation type="journal article" date="2019" name="Genome Biol. Evol.">
        <title>Insights into the evolution of the New World diploid cottons (Gossypium, subgenus Houzingenia) based on genome sequencing.</title>
        <authorList>
            <person name="Grover C.E."/>
            <person name="Arick M.A. 2nd"/>
            <person name="Thrash A."/>
            <person name="Conover J.L."/>
            <person name="Sanders W.S."/>
            <person name="Peterson D.G."/>
            <person name="Frelichowski J.E."/>
            <person name="Scheffler J.A."/>
            <person name="Scheffler B.E."/>
            <person name="Wendel J.F."/>
        </authorList>
    </citation>
    <scope>NUCLEOTIDE SEQUENCE [LARGE SCALE GENOMIC DNA]</scope>
    <source>
        <strain evidence="1">4</strain>
        <tissue evidence="1">Leaf</tissue>
    </source>
</reference>
<keyword evidence="2" id="KW-1185">Reference proteome</keyword>
<evidence type="ECO:0000313" key="1">
    <source>
        <dbReference type="EMBL" id="MBA0727492.1"/>
    </source>
</evidence>
<evidence type="ECO:0008006" key="3">
    <source>
        <dbReference type="Google" id="ProtNLM"/>
    </source>
</evidence>
<evidence type="ECO:0000313" key="2">
    <source>
        <dbReference type="Proteomes" id="UP000593574"/>
    </source>
</evidence>
<dbReference type="Proteomes" id="UP000593574">
    <property type="component" value="Unassembled WGS sequence"/>
</dbReference>
<dbReference type="SUPFAM" id="SSF53098">
    <property type="entry name" value="Ribonuclease H-like"/>
    <property type="match status" value="1"/>
</dbReference>
<sequence>MLSWEELIGNAYLGSLSGAFRRIRTSTSFRPSRPIVIPLPNSWISLNTDGSVRAKDAFAATSGILRDQSGLKLALDGKRVLIQTDSLDAVNIIQVSDRESSNLALVMRIHSLLKLLSH</sequence>
<comment type="caution">
    <text evidence="1">The sequence shown here is derived from an EMBL/GenBank/DDBJ whole genome shotgun (WGS) entry which is preliminary data.</text>
</comment>